<dbReference type="Proteomes" id="UP001215280">
    <property type="component" value="Unassembled WGS sequence"/>
</dbReference>
<keyword evidence="1" id="KW-1133">Transmembrane helix</keyword>
<evidence type="ECO:0000256" key="1">
    <source>
        <dbReference type="SAM" id="Phobius"/>
    </source>
</evidence>
<keyword evidence="3" id="KW-1185">Reference proteome</keyword>
<keyword evidence="1" id="KW-0812">Transmembrane</keyword>
<evidence type="ECO:0000313" key="2">
    <source>
        <dbReference type="EMBL" id="KAJ7778014.1"/>
    </source>
</evidence>
<organism evidence="2 3">
    <name type="scientific">Mycena maculata</name>
    <dbReference type="NCBI Taxonomy" id="230809"/>
    <lineage>
        <taxon>Eukaryota</taxon>
        <taxon>Fungi</taxon>
        <taxon>Dikarya</taxon>
        <taxon>Basidiomycota</taxon>
        <taxon>Agaricomycotina</taxon>
        <taxon>Agaricomycetes</taxon>
        <taxon>Agaricomycetidae</taxon>
        <taxon>Agaricales</taxon>
        <taxon>Marasmiineae</taxon>
        <taxon>Mycenaceae</taxon>
        <taxon>Mycena</taxon>
    </lineage>
</organism>
<evidence type="ECO:0000313" key="3">
    <source>
        <dbReference type="Proteomes" id="UP001215280"/>
    </source>
</evidence>
<protein>
    <submittedName>
        <fullName evidence="2">Uncharacterized protein</fullName>
    </submittedName>
</protein>
<sequence length="531" mass="60393">MDISSLVHAHSVPDRPVPTACTSPIRQIHSRSSDAMEATGTIEVSTETDVLEEWTQFTHIHGGIYYSHNKYPLVTKENVCDEATRKQVSRAYEKFGDWLDDNAIATNAADDDDAEMVVFIARGTTFVQFASWSRGMIYGFRDGSTAGIVSKGRASFWDHAWSFPMHRTDLPRFMEKEFLTALAFGSNQRVMDIKKTTFPFDDPQIKRLMRVYWDLRGKERRTIPSDLVPALCYHIGSVMNRIEASREWYKHGTPGARMYRDVAIPKSTWNVRVWDSILGIILCGTHKNYRTRLQSTAPHGIISLLDFRHLMCNFMSEWEDSNLVATVLLSVNVGFLAVPNLKGLERSSALVSSLCAMTSIITGLHHVWQHREKKDTEFGDAREYLYYVKLRCRRRPKDRELSAMDLTPTACLLAIPLATLQWSTLSFTVAIAAYAFQSTSGTDGHSLLIALISLLGALTFVVFFYFWRIWLQPVHQEEEDGLDPNVAVPLTPSFWEILHEGITVCAQNCIRKSPLREILRMDIIKRQGESV</sequence>
<gene>
    <name evidence="2" type="ORF">DFH07DRAFT_1056339</name>
</gene>
<reference evidence="2" key="1">
    <citation type="submission" date="2023-03" db="EMBL/GenBank/DDBJ databases">
        <title>Massive genome expansion in bonnet fungi (Mycena s.s.) driven by repeated elements and novel gene families across ecological guilds.</title>
        <authorList>
            <consortium name="Lawrence Berkeley National Laboratory"/>
            <person name="Harder C.B."/>
            <person name="Miyauchi S."/>
            <person name="Viragh M."/>
            <person name="Kuo A."/>
            <person name="Thoen E."/>
            <person name="Andreopoulos B."/>
            <person name="Lu D."/>
            <person name="Skrede I."/>
            <person name="Drula E."/>
            <person name="Henrissat B."/>
            <person name="Morin E."/>
            <person name="Kohler A."/>
            <person name="Barry K."/>
            <person name="LaButti K."/>
            <person name="Morin E."/>
            <person name="Salamov A."/>
            <person name="Lipzen A."/>
            <person name="Mereny Z."/>
            <person name="Hegedus B."/>
            <person name="Baldrian P."/>
            <person name="Stursova M."/>
            <person name="Weitz H."/>
            <person name="Taylor A."/>
            <person name="Grigoriev I.V."/>
            <person name="Nagy L.G."/>
            <person name="Martin F."/>
            <person name="Kauserud H."/>
        </authorList>
    </citation>
    <scope>NUCLEOTIDE SEQUENCE</scope>
    <source>
        <strain evidence="2">CBHHK188m</strain>
    </source>
</reference>
<dbReference type="AlphaFoldDB" id="A0AAD7NWJ0"/>
<feature type="transmembrane region" description="Helical" evidence="1">
    <location>
        <begin position="403"/>
        <end position="436"/>
    </location>
</feature>
<dbReference type="EMBL" id="JARJLG010000009">
    <property type="protein sequence ID" value="KAJ7778014.1"/>
    <property type="molecule type" value="Genomic_DNA"/>
</dbReference>
<accession>A0AAD7NWJ0</accession>
<name>A0AAD7NWJ0_9AGAR</name>
<feature type="non-terminal residue" evidence="2">
    <location>
        <position position="531"/>
    </location>
</feature>
<keyword evidence="1" id="KW-0472">Membrane</keyword>
<feature type="transmembrane region" description="Helical" evidence="1">
    <location>
        <begin position="347"/>
        <end position="368"/>
    </location>
</feature>
<proteinExistence type="predicted"/>
<feature type="transmembrane region" description="Helical" evidence="1">
    <location>
        <begin position="448"/>
        <end position="467"/>
    </location>
</feature>
<comment type="caution">
    <text evidence="2">The sequence shown here is derived from an EMBL/GenBank/DDBJ whole genome shotgun (WGS) entry which is preliminary data.</text>
</comment>